<name>A0AAE5CCM7_9BACT</name>
<sequence>MKSTFQRVSRLCAIVVALSLAAACDDGNGSGPSDTGNLASSTNAVVDSVVASFFEENESVNSLSGPVGGIIAGITGQPSITPVGLSAAGDDVWFGRSVAKAREWLLSQARAGHAGAEHDLNIPTSLLGVTCIWDPVDQTYVPDPNDPGNAPTNGIRFRLYELDPSTLFPVQPLQDIGLVDIVDLTTEPNIDVAVSSDVGGVTLLSYDITGTLDVSTFTLSMIGFASNGTDQLDFTWSAAESETGSSFSLTTSAASLDMSFTQTVDATGVINTEITINNLATGNELGIVLGLDESAGTVTPESGVFFNGEEVADFRIGSQGLELVPTGSELDEQDLFELSLMLNVLGDLFVNILQLFSFGVAATGNFAG</sequence>
<comment type="caution">
    <text evidence="2">The sequence shown here is derived from an EMBL/GenBank/DDBJ whole genome shotgun (WGS) entry which is preliminary data.</text>
</comment>
<organism evidence="2 3">
    <name type="scientific">Candidatus Kutchimonas denitrificans</name>
    <dbReference type="NCBI Taxonomy" id="3056748"/>
    <lineage>
        <taxon>Bacteria</taxon>
        <taxon>Pseudomonadati</taxon>
        <taxon>Gemmatimonadota</taxon>
        <taxon>Gemmatimonadia</taxon>
        <taxon>Candidatus Palauibacterales</taxon>
        <taxon>Candidatus Palauibacteraceae</taxon>
        <taxon>Candidatus Kutchimonas</taxon>
    </lineage>
</organism>
<dbReference type="PROSITE" id="PS51257">
    <property type="entry name" value="PROKAR_LIPOPROTEIN"/>
    <property type="match status" value="1"/>
</dbReference>
<evidence type="ECO:0000313" key="3">
    <source>
        <dbReference type="Proteomes" id="UP000702544"/>
    </source>
</evidence>
<keyword evidence="1" id="KW-0732">Signal</keyword>
<gene>
    <name evidence="2" type="ORF">GWO12_04700</name>
</gene>
<evidence type="ECO:0000256" key="1">
    <source>
        <dbReference type="SAM" id="SignalP"/>
    </source>
</evidence>
<accession>A0AAE5CCM7</accession>
<protein>
    <submittedName>
        <fullName evidence="2">Uncharacterized protein</fullName>
    </submittedName>
</protein>
<feature type="chain" id="PRO_5041958922" evidence="1">
    <location>
        <begin position="22"/>
        <end position="368"/>
    </location>
</feature>
<proteinExistence type="predicted"/>
<reference evidence="2 3" key="1">
    <citation type="submission" date="2020-01" db="EMBL/GenBank/DDBJ databases">
        <title>Genomes assembled from Gulf of Kutch pelagic sediment metagenomes.</title>
        <authorList>
            <person name="Chandrashekar M."/>
            <person name="Mahajan M.S."/>
            <person name="Dave K.J."/>
            <person name="Vatsa P."/>
            <person name="Nathani N.M."/>
        </authorList>
    </citation>
    <scope>NUCLEOTIDE SEQUENCE [LARGE SCALE GENOMIC DNA]</scope>
    <source>
        <strain evidence="2">KS3-K002</strain>
    </source>
</reference>
<dbReference type="EMBL" id="JAACAK010000036">
    <property type="protein sequence ID" value="NIR74399.1"/>
    <property type="molecule type" value="Genomic_DNA"/>
</dbReference>
<dbReference type="AlphaFoldDB" id="A0AAE5CCM7"/>
<evidence type="ECO:0000313" key="2">
    <source>
        <dbReference type="EMBL" id="NIR74399.1"/>
    </source>
</evidence>
<dbReference type="Proteomes" id="UP000702544">
    <property type="component" value="Unassembled WGS sequence"/>
</dbReference>
<feature type="signal peptide" evidence="1">
    <location>
        <begin position="1"/>
        <end position="21"/>
    </location>
</feature>